<dbReference type="EMBL" id="JBHSKT010000015">
    <property type="protein sequence ID" value="MFC5272327.1"/>
    <property type="molecule type" value="Genomic_DNA"/>
</dbReference>
<reference evidence="3" key="1">
    <citation type="journal article" date="2019" name="Int. J. Syst. Evol. Microbiol.">
        <title>The Global Catalogue of Microorganisms (GCM) 10K type strain sequencing project: providing services to taxonomists for standard genome sequencing and annotation.</title>
        <authorList>
            <consortium name="The Broad Institute Genomics Platform"/>
            <consortium name="The Broad Institute Genome Sequencing Center for Infectious Disease"/>
            <person name="Wu L."/>
            <person name="Ma J."/>
        </authorList>
    </citation>
    <scope>NUCLEOTIDE SEQUENCE [LARGE SCALE GENOMIC DNA]</scope>
    <source>
        <strain evidence="3">KACC 12602</strain>
    </source>
</reference>
<accession>A0ABW0ED73</accession>
<comment type="caution">
    <text evidence="2">The sequence shown here is derived from an EMBL/GenBank/DDBJ whole genome shotgun (WGS) entry which is preliminary data.</text>
</comment>
<feature type="signal peptide" evidence="1">
    <location>
        <begin position="1"/>
        <end position="19"/>
    </location>
</feature>
<sequence length="160" mass="18086">MKNFLFIAFLLGFGFSVKAQHYNKYCNSVIPFCVDVPGNFVRKGESKIGSGQYFKSKDGSLLTIYGSYNTSNENLKQRIDRELAALTNDSSVANSTQLPVIEKAEMQENSFIIIYQANGLTTSTYRKLENNIWKNIELQFPVAKTPENTGSMQRMIGSWQ</sequence>
<keyword evidence="1" id="KW-0732">Signal</keyword>
<proteinExistence type="predicted"/>
<evidence type="ECO:0000313" key="3">
    <source>
        <dbReference type="Proteomes" id="UP001596161"/>
    </source>
</evidence>
<feature type="chain" id="PRO_5047461095" evidence="1">
    <location>
        <begin position="20"/>
        <end position="160"/>
    </location>
</feature>
<evidence type="ECO:0000256" key="1">
    <source>
        <dbReference type="SAM" id="SignalP"/>
    </source>
</evidence>
<protein>
    <submittedName>
        <fullName evidence="2">Uncharacterized protein</fullName>
    </submittedName>
</protein>
<dbReference type="RefSeq" id="WP_378018685.1">
    <property type="nucleotide sequence ID" value="NZ_JBHSKT010000015.1"/>
</dbReference>
<keyword evidence="3" id="KW-1185">Reference proteome</keyword>
<organism evidence="2 3">
    <name type="scientific">Adhaeribacter terreus</name>
    <dbReference type="NCBI Taxonomy" id="529703"/>
    <lineage>
        <taxon>Bacteria</taxon>
        <taxon>Pseudomonadati</taxon>
        <taxon>Bacteroidota</taxon>
        <taxon>Cytophagia</taxon>
        <taxon>Cytophagales</taxon>
        <taxon>Hymenobacteraceae</taxon>
        <taxon>Adhaeribacter</taxon>
    </lineage>
</organism>
<name>A0ABW0ED73_9BACT</name>
<evidence type="ECO:0000313" key="2">
    <source>
        <dbReference type="EMBL" id="MFC5272327.1"/>
    </source>
</evidence>
<dbReference type="Proteomes" id="UP001596161">
    <property type="component" value="Unassembled WGS sequence"/>
</dbReference>
<gene>
    <name evidence="2" type="ORF">ACFPIB_17055</name>
</gene>